<dbReference type="InterPro" id="IPR006128">
    <property type="entry name" value="Lipoprotein_PsaA-like"/>
</dbReference>
<keyword evidence="4" id="KW-1133">Transmembrane helix</keyword>
<name>X1B9P9_9ZZZZ</name>
<keyword evidence="2" id="KW-0813">Transport</keyword>
<reference evidence="5" key="1">
    <citation type="journal article" date="2014" name="Front. Microbiol.">
        <title>High frequency of phylogenetically diverse reductive dehalogenase-homologous genes in deep subseafloor sedimentary metagenomes.</title>
        <authorList>
            <person name="Kawai M."/>
            <person name="Futagami T."/>
            <person name="Toyoda A."/>
            <person name="Takaki Y."/>
            <person name="Nishi S."/>
            <person name="Hori S."/>
            <person name="Arai W."/>
            <person name="Tsubouchi T."/>
            <person name="Morono Y."/>
            <person name="Uchiyama I."/>
            <person name="Ito T."/>
            <person name="Fujiyama A."/>
            <person name="Inagaki F."/>
            <person name="Takami H."/>
        </authorList>
    </citation>
    <scope>NUCLEOTIDE SEQUENCE</scope>
    <source>
        <strain evidence="5">Expedition CK06-06</strain>
    </source>
</reference>
<dbReference type="GO" id="GO:0007155">
    <property type="term" value="P:cell adhesion"/>
    <property type="evidence" value="ECO:0007669"/>
    <property type="project" value="InterPro"/>
</dbReference>
<dbReference type="Gene3D" id="3.40.50.1980">
    <property type="entry name" value="Nitrogenase molybdenum iron protein domain"/>
    <property type="match status" value="2"/>
</dbReference>
<dbReference type="GO" id="GO:0046872">
    <property type="term" value="F:metal ion binding"/>
    <property type="evidence" value="ECO:0007669"/>
    <property type="project" value="InterPro"/>
</dbReference>
<dbReference type="PROSITE" id="PS51257">
    <property type="entry name" value="PROKAR_LIPOPROTEIN"/>
    <property type="match status" value="1"/>
</dbReference>
<protein>
    <recommendedName>
        <fullName evidence="6">Zinc ABC transporter substrate-binding protein</fullName>
    </recommendedName>
</protein>
<evidence type="ECO:0008006" key="6">
    <source>
        <dbReference type="Google" id="ProtNLM"/>
    </source>
</evidence>
<keyword evidence="4" id="KW-0812">Transmembrane</keyword>
<dbReference type="Pfam" id="PF01297">
    <property type="entry name" value="ZnuA"/>
    <property type="match status" value="1"/>
</dbReference>
<proteinExistence type="inferred from homology"/>
<dbReference type="PRINTS" id="PR00690">
    <property type="entry name" value="ADHESNFAMILY"/>
</dbReference>
<dbReference type="PANTHER" id="PTHR42953">
    <property type="entry name" value="HIGH-AFFINITY ZINC UPTAKE SYSTEM PROTEIN ZNUA-RELATED"/>
    <property type="match status" value="1"/>
</dbReference>
<comment type="similarity">
    <text evidence="1">Belongs to the bacterial solute-binding protein 9 family.</text>
</comment>
<evidence type="ECO:0000256" key="4">
    <source>
        <dbReference type="SAM" id="Phobius"/>
    </source>
</evidence>
<feature type="non-terminal residue" evidence="5">
    <location>
        <position position="303"/>
    </location>
</feature>
<keyword evidence="3" id="KW-0732">Signal</keyword>
<organism evidence="5">
    <name type="scientific">marine sediment metagenome</name>
    <dbReference type="NCBI Taxonomy" id="412755"/>
    <lineage>
        <taxon>unclassified sequences</taxon>
        <taxon>metagenomes</taxon>
        <taxon>ecological metagenomes</taxon>
    </lineage>
</organism>
<feature type="transmembrane region" description="Helical" evidence="4">
    <location>
        <begin position="9"/>
        <end position="29"/>
    </location>
</feature>
<dbReference type="SUPFAM" id="SSF53807">
    <property type="entry name" value="Helical backbone' metal receptor"/>
    <property type="match status" value="1"/>
</dbReference>
<sequence>MKRKEMKRILIVIVYIMISVFLIGTFISISCTRKADKDVNEEKIRVVVSILPQAEFVERVGGDRVKVTVMVPPGASPHTYEPTPGQLEEISKAEIYAKVGSGIEFELVWMDKIIKMNKEMLVVDCARGVKFIAASYKYGEAVVYYEYNESDKAQSDLKGIDPHIWLSPANAKVMVENIYEGLIEIDPQSKEYYKKNLESYLSELDKVDDEIIQTFSGEKNKKIIVFHPTWAYFVKDYGIEQIPIEEGGKEPTAEGIRNSINQAKEYNLKVIFASPEFSTQSAKAIANEIDGEVVLVSPLEKNY</sequence>
<dbReference type="AlphaFoldDB" id="X1B9P9"/>
<keyword evidence="4" id="KW-0472">Membrane</keyword>
<dbReference type="InterPro" id="IPR006127">
    <property type="entry name" value="ZnuA-like"/>
</dbReference>
<evidence type="ECO:0000256" key="1">
    <source>
        <dbReference type="ARBA" id="ARBA00011028"/>
    </source>
</evidence>
<dbReference type="InterPro" id="IPR050492">
    <property type="entry name" value="Bact_metal-bind_prot9"/>
</dbReference>
<accession>X1B9P9</accession>
<evidence type="ECO:0000256" key="3">
    <source>
        <dbReference type="ARBA" id="ARBA00022729"/>
    </source>
</evidence>
<evidence type="ECO:0000313" key="5">
    <source>
        <dbReference type="EMBL" id="GAG80863.1"/>
    </source>
</evidence>
<comment type="caution">
    <text evidence="5">The sequence shown here is derived from an EMBL/GenBank/DDBJ whole genome shotgun (WGS) entry which is preliminary data.</text>
</comment>
<dbReference type="GO" id="GO:0030001">
    <property type="term" value="P:metal ion transport"/>
    <property type="evidence" value="ECO:0007669"/>
    <property type="project" value="InterPro"/>
</dbReference>
<dbReference type="PANTHER" id="PTHR42953:SF3">
    <property type="entry name" value="HIGH-AFFINITY ZINC UPTAKE SYSTEM PROTEIN ZNUA"/>
    <property type="match status" value="1"/>
</dbReference>
<evidence type="ECO:0000256" key="2">
    <source>
        <dbReference type="ARBA" id="ARBA00022448"/>
    </source>
</evidence>
<gene>
    <name evidence="5" type="ORF">S01H4_29514</name>
</gene>
<dbReference type="EMBL" id="BART01015158">
    <property type="protein sequence ID" value="GAG80863.1"/>
    <property type="molecule type" value="Genomic_DNA"/>
</dbReference>